<evidence type="ECO:0000313" key="4">
    <source>
        <dbReference type="EMBL" id="EFW19739.1"/>
    </source>
</evidence>
<dbReference type="InterPro" id="IPR018269">
    <property type="entry name" value="Ribosomal_uS13_CS"/>
</dbReference>
<dbReference type="AlphaFoldDB" id="E9D1R5"/>
<dbReference type="VEuPathDB" id="FungiDB:CPSG_04123"/>
<dbReference type="InterPro" id="IPR027437">
    <property type="entry name" value="Rbsml_uS13_C"/>
</dbReference>
<dbReference type="SUPFAM" id="SSF46946">
    <property type="entry name" value="S13-like H2TH domain"/>
    <property type="match status" value="1"/>
</dbReference>
<dbReference type="Gene3D" id="1.10.8.50">
    <property type="match status" value="1"/>
</dbReference>
<dbReference type="PANTHER" id="PTHR10871:SF1">
    <property type="entry name" value="SMALL RIBOSOMAL SUBUNIT PROTEIN US13M"/>
    <property type="match status" value="1"/>
</dbReference>
<dbReference type="PANTHER" id="PTHR10871">
    <property type="entry name" value="30S RIBOSOMAL PROTEIN S13/40S RIBOSOMAL PROTEIN S18"/>
    <property type="match status" value="1"/>
</dbReference>
<keyword evidence="5" id="KW-1185">Reference proteome</keyword>
<dbReference type="EMBL" id="GL636490">
    <property type="protein sequence ID" value="EFW19739.1"/>
    <property type="molecule type" value="Genomic_DNA"/>
</dbReference>
<dbReference type="GO" id="GO:0006412">
    <property type="term" value="P:translation"/>
    <property type="evidence" value="ECO:0007669"/>
    <property type="project" value="InterPro"/>
</dbReference>
<dbReference type="InterPro" id="IPR010979">
    <property type="entry name" value="Ribosomal_uS13-like_H2TH"/>
</dbReference>
<dbReference type="VEuPathDB" id="FungiDB:D8B26_007927"/>
<dbReference type="HOGENOM" id="CLU_103849_2_2_1"/>
<sequence length="156" mass="17672">MESDQQSFHRNLSRRIQKSLETVGSNSAGKMVYILGVSFPERQLVSKSLLSFFGVGPSVCARLMARHNVHPTARIGDLANKQVLDITSALSNMKIENDLRREILDNIRRLKDTGTYRGRRHALNLPVRGQRTRTQLLMPFFASIVEADEIPDQNCH</sequence>
<proteinExistence type="inferred from homology"/>
<evidence type="ECO:0000313" key="5">
    <source>
        <dbReference type="Proteomes" id="UP000002497"/>
    </source>
</evidence>
<comment type="similarity">
    <text evidence="1">Belongs to the universal ribosomal protein uS13 family.</text>
</comment>
<dbReference type="Proteomes" id="UP000002497">
    <property type="component" value="Unassembled WGS sequence"/>
</dbReference>
<dbReference type="GO" id="GO:0003723">
    <property type="term" value="F:RNA binding"/>
    <property type="evidence" value="ECO:0007669"/>
    <property type="project" value="InterPro"/>
</dbReference>
<organism evidence="5">
    <name type="scientific">Coccidioides posadasii (strain RMSCC 757 / Silveira)</name>
    <name type="common">Valley fever fungus</name>
    <dbReference type="NCBI Taxonomy" id="443226"/>
    <lineage>
        <taxon>Eukaryota</taxon>
        <taxon>Fungi</taxon>
        <taxon>Dikarya</taxon>
        <taxon>Ascomycota</taxon>
        <taxon>Pezizomycotina</taxon>
        <taxon>Eurotiomycetes</taxon>
        <taxon>Eurotiomycetidae</taxon>
        <taxon>Onygenales</taxon>
        <taxon>Onygenaceae</taxon>
        <taxon>Coccidioides</taxon>
    </lineage>
</organism>
<keyword evidence="2 4" id="KW-0689">Ribosomal protein</keyword>
<dbReference type="Pfam" id="PF00416">
    <property type="entry name" value="Ribosomal_S13"/>
    <property type="match status" value="1"/>
</dbReference>
<dbReference type="eggNOG" id="KOG3311">
    <property type="taxonomic scope" value="Eukaryota"/>
</dbReference>
<dbReference type="GO" id="GO:0015935">
    <property type="term" value="C:small ribosomal subunit"/>
    <property type="evidence" value="ECO:0007669"/>
    <property type="project" value="TreeGrafter"/>
</dbReference>
<accession>E9D1R5</accession>
<protein>
    <submittedName>
        <fullName evidence="4">40S ribosomal protein S13</fullName>
    </submittedName>
</protein>
<dbReference type="PROSITE" id="PS50159">
    <property type="entry name" value="RIBOSOMAL_S13_2"/>
    <property type="match status" value="1"/>
</dbReference>
<dbReference type="OMA" id="MNVKRLM"/>
<dbReference type="GO" id="GO:0005739">
    <property type="term" value="C:mitochondrion"/>
    <property type="evidence" value="ECO:0007669"/>
    <property type="project" value="TreeGrafter"/>
</dbReference>
<evidence type="ECO:0000256" key="1">
    <source>
        <dbReference type="ARBA" id="ARBA00008080"/>
    </source>
</evidence>
<dbReference type="Gene3D" id="4.10.910.10">
    <property type="entry name" value="30s ribosomal protein s13, domain 2"/>
    <property type="match status" value="1"/>
</dbReference>
<gene>
    <name evidence="4" type="ORF">CPSG_04123</name>
</gene>
<dbReference type="PROSITE" id="PS00646">
    <property type="entry name" value="RIBOSOMAL_S13_1"/>
    <property type="match status" value="1"/>
</dbReference>
<keyword evidence="3" id="KW-0687">Ribonucleoprotein</keyword>
<reference evidence="5" key="1">
    <citation type="journal article" date="2010" name="Genome Res.">
        <title>Population genomic sequencing of Coccidioides fungi reveals recent hybridization and transposon control.</title>
        <authorList>
            <person name="Neafsey D.E."/>
            <person name="Barker B.M."/>
            <person name="Sharpton T.J."/>
            <person name="Stajich J.E."/>
            <person name="Park D.J."/>
            <person name="Whiston E."/>
            <person name="Hung C.-Y."/>
            <person name="McMahan C."/>
            <person name="White J."/>
            <person name="Sykes S."/>
            <person name="Heiman D."/>
            <person name="Young S."/>
            <person name="Zeng Q."/>
            <person name="Abouelleil A."/>
            <person name="Aftuck L."/>
            <person name="Bessette D."/>
            <person name="Brown A."/>
            <person name="FitzGerald M."/>
            <person name="Lui A."/>
            <person name="Macdonald J.P."/>
            <person name="Priest M."/>
            <person name="Orbach M.J."/>
            <person name="Galgiani J.N."/>
            <person name="Kirkland T.N."/>
            <person name="Cole G.T."/>
            <person name="Birren B.W."/>
            <person name="Henn M.R."/>
            <person name="Taylor J.W."/>
            <person name="Rounsley S.D."/>
        </authorList>
    </citation>
    <scope>NUCLEOTIDE SEQUENCE [LARGE SCALE GENOMIC DNA]</scope>
    <source>
        <strain evidence="5">RMSCC 757 / Silveira</strain>
    </source>
</reference>
<name>E9D1R5_COCPS</name>
<dbReference type="STRING" id="443226.E9D1R5"/>
<evidence type="ECO:0000256" key="3">
    <source>
        <dbReference type="ARBA" id="ARBA00023274"/>
    </source>
</evidence>
<dbReference type="OrthoDB" id="525520at2759"/>
<evidence type="ECO:0000256" key="2">
    <source>
        <dbReference type="ARBA" id="ARBA00022980"/>
    </source>
</evidence>
<reference evidence="5" key="2">
    <citation type="submission" date="2010-03" db="EMBL/GenBank/DDBJ databases">
        <title>The genome sequence of Coccidioides posadasii strain Silveira.</title>
        <authorList>
            <consortium name="The Broad Institute Genome Sequencing Center for Infectious Disease"/>
            <person name="Neafsey D."/>
            <person name="Orbach M."/>
            <person name="Henn M.R."/>
            <person name="Cole G.T."/>
            <person name="Galgiani J."/>
            <person name="Gardner M.J."/>
            <person name="Kirkland T.N."/>
            <person name="Taylor J.W."/>
            <person name="Young S.K."/>
            <person name="Zeng Q."/>
            <person name="Koehrsen M."/>
            <person name="Alvarado L."/>
            <person name="Berlin A."/>
            <person name="Borenstein D."/>
            <person name="Chapman S.B."/>
            <person name="Chen Z."/>
            <person name="Engels R."/>
            <person name="Freedman E."/>
            <person name="Gellesch M."/>
            <person name="Goldberg J."/>
            <person name="Griggs A."/>
            <person name="Gujja S."/>
            <person name="Heilman E."/>
            <person name="Heiman D."/>
            <person name="Howarth C."/>
            <person name="Jen D."/>
            <person name="Larson L."/>
            <person name="Mehta T."/>
            <person name="Neiman D."/>
            <person name="Park D."/>
            <person name="Pearson M."/>
            <person name="Richards J."/>
            <person name="Roberts A."/>
            <person name="Saif S."/>
            <person name="Shea T."/>
            <person name="Shenoy N."/>
            <person name="Sisk P."/>
            <person name="Stolte C."/>
            <person name="Sykes S."/>
            <person name="Walk T."/>
            <person name="White J."/>
            <person name="Yandava C."/>
            <person name="Haas B."/>
            <person name="Nusbaum C."/>
            <person name="Birren B."/>
        </authorList>
    </citation>
    <scope>NUCLEOTIDE SEQUENCE [LARGE SCALE GENOMIC DNA]</scope>
    <source>
        <strain evidence="5">RMSCC 757 / Silveira</strain>
    </source>
</reference>
<dbReference type="InterPro" id="IPR001892">
    <property type="entry name" value="Ribosomal_uS13"/>
</dbReference>
<dbReference type="GO" id="GO:0003735">
    <property type="term" value="F:structural constituent of ribosome"/>
    <property type="evidence" value="ECO:0007669"/>
    <property type="project" value="InterPro"/>
</dbReference>